<protein>
    <submittedName>
        <fullName evidence="3">Zinc ribbon domain-containing protein</fullName>
    </submittedName>
</protein>
<evidence type="ECO:0000313" key="4">
    <source>
        <dbReference type="Proteomes" id="UP000320160"/>
    </source>
</evidence>
<keyword evidence="1" id="KW-0472">Membrane</keyword>
<evidence type="ECO:0000313" key="3">
    <source>
        <dbReference type="EMBL" id="TSB04568.1"/>
    </source>
</evidence>
<reference evidence="3 4" key="1">
    <citation type="submission" date="2019-07" db="EMBL/GenBank/DDBJ databases">
        <authorList>
            <person name="Park M."/>
        </authorList>
    </citation>
    <scope>NUCLEOTIDE SEQUENCE [LARGE SCALE GENOMIC DNA]</scope>
    <source>
        <strain evidence="3 4">KCTC32445</strain>
    </source>
</reference>
<evidence type="ECO:0000256" key="1">
    <source>
        <dbReference type="SAM" id="Phobius"/>
    </source>
</evidence>
<keyword evidence="1" id="KW-1133">Transmembrane helix</keyword>
<dbReference type="AlphaFoldDB" id="A0A553WIR6"/>
<organism evidence="3 4">
    <name type="scientific">Sphingorhabdus contaminans</name>
    <dbReference type="NCBI Taxonomy" id="1343899"/>
    <lineage>
        <taxon>Bacteria</taxon>
        <taxon>Pseudomonadati</taxon>
        <taxon>Pseudomonadota</taxon>
        <taxon>Alphaproteobacteria</taxon>
        <taxon>Sphingomonadales</taxon>
        <taxon>Sphingomonadaceae</taxon>
        <taxon>Sphingorhabdus</taxon>
    </lineage>
</organism>
<dbReference type="InterPro" id="IPR059113">
    <property type="entry name" value="Znf_ribbon"/>
</dbReference>
<dbReference type="Pfam" id="PF13248">
    <property type="entry name" value="Zn_ribbon_3"/>
    <property type="match status" value="1"/>
</dbReference>
<evidence type="ECO:0000259" key="2">
    <source>
        <dbReference type="Pfam" id="PF13248"/>
    </source>
</evidence>
<feature type="transmembrane region" description="Helical" evidence="1">
    <location>
        <begin position="27"/>
        <end position="48"/>
    </location>
</feature>
<dbReference type="OrthoDB" id="9814116at2"/>
<dbReference type="EMBL" id="VKKU01000001">
    <property type="protein sequence ID" value="TSB04568.1"/>
    <property type="molecule type" value="Genomic_DNA"/>
</dbReference>
<name>A0A553WIR6_9SPHN</name>
<sequence>MSQVKCPKCAELIQKDAKVCRYCGAKFNSAAGTVIGAIALGGLILLYFGSSSSDVATPASIETLSPQVRQQCGELISNALKSGVITKRPSANRIEFADATWATIDADTKRSTMAAVSCDAFGKTSGDLDFNQYVVVYGSTSGKRLAMLTSAGFDFE</sequence>
<accession>A0A553WIR6</accession>
<gene>
    <name evidence="3" type="ORF">FOM92_03895</name>
</gene>
<keyword evidence="1" id="KW-0812">Transmembrane</keyword>
<dbReference type="Proteomes" id="UP000320160">
    <property type="component" value="Unassembled WGS sequence"/>
</dbReference>
<proteinExistence type="predicted"/>
<comment type="caution">
    <text evidence="3">The sequence shown here is derived from an EMBL/GenBank/DDBJ whole genome shotgun (WGS) entry which is preliminary data.</text>
</comment>
<feature type="domain" description="Putative zinc-ribbon" evidence="2">
    <location>
        <begin position="4"/>
        <end position="27"/>
    </location>
</feature>
<dbReference type="RefSeq" id="WP_143775456.1">
    <property type="nucleotide sequence ID" value="NZ_VKKU01000001.1"/>
</dbReference>
<keyword evidence="4" id="KW-1185">Reference proteome</keyword>